<proteinExistence type="predicted"/>
<evidence type="ECO:0000256" key="1">
    <source>
        <dbReference type="ARBA" id="ARBA00023002"/>
    </source>
</evidence>
<organism evidence="2 3">
    <name type="scientific">Zasmidium cellare</name>
    <name type="common">Wine cellar mold</name>
    <name type="synonym">Racodium cellare</name>
    <dbReference type="NCBI Taxonomy" id="395010"/>
    <lineage>
        <taxon>Eukaryota</taxon>
        <taxon>Fungi</taxon>
        <taxon>Dikarya</taxon>
        <taxon>Ascomycota</taxon>
        <taxon>Pezizomycotina</taxon>
        <taxon>Dothideomycetes</taxon>
        <taxon>Dothideomycetidae</taxon>
        <taxon>Mycosphaerellales</taxon>
        <taxon>Mycosphaerellaceae</taxon>
        <taxon>Zasmidium</taxon>
    </lineage>
</organism>
<keyword evidence="1" id="KW-0560">Oxidoreductase</keyword>
<gene>
    <name evidence="2" type="ORF">PRZ48_001075</name>
</gene>
<evidence type="ECO:0008006" key="4">
    <source>
        <dbReference type="Google" id="ProtNLM"/>
    </source>
</evidence>
<dbReference type="PANTHER" id="PTHR43157">
    <property type="entry name" value="PHOSPHATIDYLINOSITOL-GLYCAN BIOSYNTHESIS CLASS F PROTEIN-RELATED"/>
    <property type="match status" value="1"/>
</dbReference>
<sequence>MDYLPGFLYSQFFITPQKPTTDCTGKTIIVTGANIGLGKEASRHFVALNCSKLILACRSTEKGEAAKLDIEKTTGRKGVIEVWQLDLESYDSVKEFAKRAQGLERVDVLLENAGVATSEYKVAEGNESTITVNVISTFLLALLMLPKLQETGRKFNITPTLTIVSSEVHNFTPFTERKEPSILPYINAKATAKMSDRYNLSKLLEILTIREITRLHPASQLHITLNTVNPGWCHSGLMRELSGNLLVTLIKKIMCRTTEVGSRTLVDAALKGEETHGKYLSNCQITKCSPLVEGPEGPELQRRVWGEVQEVLEGIEPGVTRNLES</sequence>
<dbReference type="InterPro" id="IPR002347">
    <property type="entry name" value="SDR_fam"/>
</dbReference>
<evidence type="ECO:0000313" key="3">
    <source>
        <dbReference type="Proteomes" id="UP001305779"/>
    </source>
</evidence>
<dbReference type="InterPro" id="IPR036291">
    <property type="entry name" value="NAD(P)-bd_dom_sf"/>
</dbReference>
<dbReference type="Proteomes" id="UP001305779">
    <property type="component" value="Unassembled WGS sequence"/>
</dbReference>
<reference evidence="2 3" key="1">
    <citation type="journal article" date="2023" name="G3 (Bethesda)">
        <title>A chromosome-level genome assembly of Zasmidium syzygii isolated from banana leaves.</title>
        <authorList>
            <person name="van Westerhoven A.C."/>
            <person name="Mehrabi R."/>
            <person name="Talebi R."/>
            <person name="Steentjes M.B.F."/>
            <person name="Corcolon B."/>
            <person name="Chong P.A."/>
            <person name="Kema G.H.J."/>
            <person name="Seidl M.F."/>
        </authorList>
    </citation>
    <scope>NUCLEOTIDE SEQUENCE [LARGE SCALE GENOMIC DNA]</scope>
    <source>
        <strain evidence="2 3">P124</strain>
    </source>
</reference>
<name>A0ABR0F1P7_ZASCE</name>
<protein>
    <recommendedName>
        <fullName evidence="4">NAD(P)-binding protein</fullName>
    </recommendedName>
</protein>
<comment type="caution">
    <text evidence="2">The sequence shown here is derived from an EMBL/GenBank/DDBJ whole genome shotgun (WGS) entry which is preliminary data.</text>
</comment>
<dbReference type="PRINTS" id="PR00081">
    <property type="entry name" value="GDHRDH"/>
</dbReference>
<dbReference type="EMBL" id="JAXOVC010000001">
    <property type="protein sequence ID" value="KAK4507340.1"/>
    <property type="molecule type" value="Genomic_DNA"/>
</dbReference>
<dbReference type="Pfam" id="PF00106">
    <property type="entry name" value="adh_short"/>
    <property type="match status" value="1"/>
</dbReference>
<accession>A0ABR0F1P7</accession>
<dbReference type="PANTHER" id="PTHR43157:SF31">
    <property type="entry name" value="PHOSPHATIDYLINOSITOL-GLYCAN BIOSYNTHESIS CLASS F PROTEIN"/>
    <property type="match status" value="1"/>
</dbReference>
<keyword evidence="3" id="KW-1185">Reference proteome</keyword>
<evidence type="ECO:0000313" key="2">
    <source>
        <dbReference type="EMBL" id="KAK4507340.1"/>
    </source>
</evidence>
<dbReference type="Gene3D" id="3.40.50.720">
    <property type="entry name" value="NAD(P)-binding Rossmann-like Domain"/>
    <property type="match status" value="1"/>
</dbReference>
<dbReference type="SUPFAM" id="SSF51735">
    <property type="entry name" value="NAD(P)-binding Rossmann-fold domains"/>
    <property type="match status" value="1"/>
</dbReference>